<evidence type="ECO:0000256" key="11">
    <source>
        <dbReference type="ARBA" id="ARBA00034018"/>
    </source>
</evidence>
<dbReference type="InterPro" id="IPR011527">
    <property type="entry name" value="ABC1_TM_dom"/>
</dbReference>
<dbReference type="CDD" id="cd18541">
    <property type="entry name" value="ABC_6TM_TmrB_like"/>
    <property type="match status" value="1"/>
</dbReference>
<protein>
    <recommendedName>
        <fullName evidence="12">Multidrug resistance-like ATP-binding protein MdlA</fullName>
        <ecNumber evidence="3">7.6.2.2</ecNumber>
    </recommendedName>
</protein>
<dbReference type="EC" id="7.6.2.2" evidence="3"/>
<dbReference type="InterPro" id="IPR039421">
    <property type="entry name" value="Type_1_exporter"/>
</dbReference>
<feature type="transmembrane region" description="Helical" evidence="13">
    <location>
        <begin position="248"/>
        <end position="267"/>
    </location>
</feature>
<keyword evidence="9 13" id="KW-1133">Transmembrane helix</keyword>
<dbReference type="GO" id="GO:0015421">
    <property type="term" value="F:ABC-type oligopeptide transporter activity"/>
    <property type="evidence" value="ECO:0007669"/>
    <property type="project" value="TreeGrafter"/>
</dbReference>
<dbReference type="Proteomes" id="UP000027997">
    <property type="component" value="Unassembled WGS sequence"/>
</dbReference>
<evidence type="ECO:0000256" key="5">
    <source>
        <dbReference type="ARBA" id="ARBA00022475"/>
    </source>
</evidence>
<dbReference type="SMART" id="SM00382">
    <property type="entry name" value="AAA"/>
    <property type="match status" value="1"/>
</dbReference>
<dbReference type="GO" id="GO:0008559">
    <property type="term" value="F:ABC-type xenobiotic transporter activity"/>
    <property type="evidence" value="ECO:0007669"/>
    <property type="project" value="UniProtKB-EC"/>
</dbReference>
<evidence type="ECO:0000313" key="17">
    <source>
        <dbReference type="Proteomes" id="UP000027997"/>
    </source>
</evidence>
<gene>
    <name evidence="16" type="ORF">GV64_04905</name>
</gene>
<dbReference type="FunFam" id="3.40.50.300:FF:000221">
    <property type="entry name" value="Multidrug ABC transporter ATP-binding protein"/>
    <property type="match status" value="1"/>
</dbReference>
<feature type="transmembrane region" description="Helical" evidence="13">
    <location>
        <begin position="274"/>
        <end position="296"/>
    </location>
</feature>
<dbReference type="InterPro" id="IPR036640">
    <property type="entry name" value="ABC1_TM_sf"/>
</dbReference>
<dbReference type="PROSITE" id="PS00211">
    <property type="entry name" value="ABC_TRANSPORTER_1"/>
    <property type="match status" value="1"/>
</dbReference>
<comment type="similarity">
    <text evidence="2">Belongs to the ABC transporter superfamily. Drug exporter-2 (TC 3.A.1.117) family.</text>
</comment>
<dbReference type="Pfam" id="PF00664">
    <property type="entry name" value="ABC_membrane"/>
    <property type="match status" value="1"/>
</dbReference>
<evidence type="ECO:0000256" key="9">
    <source>
        <dbReference type="ARBA" id="ARBA00022989"/>
    </source>
</evidence>
<name>A0A081K7P4_9GAMM</name>
<evidence type="ECO:0000256" key="2">
    <source>
        <dbReference type="ARBA" id="ARBA00006526"/>
    </source>
</evidence>
<dbReference type="Gene3D" id="3.40.50.300">
    <property type="entry name" value="P-loop containing nucleotide triphosphate hydrolases"/>
    <property type="match status" value="1"/>
</dbReference>
<comment type="caution">
    <text evidence="16">The sequence shown here is derived from an EMBL/GenBank/DDBJ whole genome shotgun (WGS) entry which is preliminary data.</text>
</comment>
<evidence type="ECO:0000256" key="8">
    <source>
        <dbReference type="ARBA" id="ARBA00022840"/>
    </source>
</evidence>
<feature type="transmembrane region" description="Helical" evidence="13">
    <location>
        <begin position="59"/>
        <end position="77"/>
    </location>
</feature>
<evidence type="ECO:0000256" key="12">
    <source>
        <dbReference type="ARBA" id="ARBA00074518"/>
    </source>
</evidence>
<feature type="domain" description="ABC transporter" evidence="14">
    <location>
        <begin position="338"/>
        <end position="574"/>
    </location>
</feature>
<dbReference type="RefSeq" id="WP_020584079.1">
    <property type="nucleotide sequence ID" value="NZ_JOJP01000001.1"/>
</dbReference>
<dbReference type="GO" id="GO:0005886">
    <property type="term" value="C:plasma membrane"/>
    <property type="evidence" value="ECO:0007669"/>
    <property type="project" value="UniProtKB-SubCell"/>
</dbReference>
<evidence type="ECO:0000259" key="15">
    <source>
        <dbReference type="PROSITE" id="PS50929"/>
    </source>
</evidence>
<keyword evidence="6 13" id="KW-0812">Transmembrane</keyword>
<keyword evidence="10 13" id="KW-0472">Membrane</keyword>
<evidence type="ECO:0000256" key="13">
    <source>
        <dbReference type="SAM" id="Phobius"/>
    </source>
</evidence>
<dbReference type="PROSITE" id="PS50929">
    <property type="entry name" value="ABC_TM1F"/>
    <property type="match status" value="1"/>
</dbReference>
<keyword evidence="7" id="KW-0547">Nucleotide-binding</keyword>
<dbReference type="eggNOG" id="COG1132">
    <property type="taxonomic scope" value="Bacteria"/>
</dbReference>
<dbReference type="InterPro" id="IPR027417">
    <property type="entry name" value="P-loop_NTPase"/>
</dbReference>
<dbReference type="InterPro" id="IPR003439">
    <property type="entry name" value="ABC_transporter-like_ATP-bd"/>
</dbReference>
<dbReference type="PANTHER" id="PTHR43394">
    <property type="entry name" value="ATP-DEPENDENT PERMEASE MDL1, MITOCHONDRIAL"/>
    <property type="match status" value="1"/>
</dbReference>
<feature type="domain" description="ABC transmembrane type-1" evidence="15">
    <location>
        <begin position="19"/>
        <end position="303"/>
    </location>
</feature>
<dbReference type="AlphaFoldDB" id="A0A081K7P4"/>
<evidence type="ECO:0000256" key="6">
    <source>
        <dbReference type="ARBA" id="ARBA00022692"/>
    </source>
</evidence>
<dbReference type="EMBL" id="JOJP01000001">
    <property type="protein sequence ID" value="KEI70170.1"/>
    <property type="molecule type" value="Genomic_DNA"/>
</dbReference>
<dbReference type="InterPro" id="IPR003593">
    <property type="entry name" value="AAA+_ATPase"/>
</dbReference>
<evidence type="ECO:0000256" key="4">
    <source>
        <dbReference type="ARBA" id="ARBA00022448"/>
    </source>
</evidence>
<dbReference type="Pfam" id="PF00005">
    <property type="entry name" value="ABC_tran"/>
    <property type="match status" value="1"/>
</dbReference>
<evidence type="ECO:0000256" key="3">
    <source>
        <dbReference type="ARBA" id="ARBA00012191"/>
    </source>
</evidence>
<accession>A0A081K7P4</accession>
<dbReference type="SUPFAM" id="SSF90123">
    <property type="entry name" value="ABC transporter transmembrane region"/>
    <property type="match status" value="1"/>
</dbReference>
<dbReference type="InterPro" id="IPR017871">
    <property type="entry name" value="ABC_transporter-like_CS"/>
</dbReference>
<keyword evidence="5" id="KW-1003">Cell membrane</keyword>
<evidence type="ECO:0000256" key="7">
    <source>
        <dbReference type="ARBA" id="ARBA00022741"/>
    </source>
</evidence>
<organism evidence="16 17">
    <name type="scientific">Endozoicomonas elysicola</name>
    <dbReference type="NCBI Taxonomy" id="305900"/>
    <lineage>
        <taxon>Bacteria</taxon>
        <taxon>Pseudomonadati</taxon>
        <taxon>Pseudomonadota</taxon>
        <taxon>Gammaproteobacteria</taxon>
        <taxon>Oceanospirillales</taxon>
        <taxon>Endozoicomonadaceae</taxon>
        <taxon>Endozoicomonas</taxon>
    </lineage>
</organism>
<dbReference type="GO" id="GO:0016887">
    <property type="term" value="F:ATP hydrolysis activity"/>
    <property type="evidence" value="ECO:0007669"/>
    <property type="project" value="InterPro"/>
</dbReference>
<keyword evidence="4" id="KW-0813">Transport</keyword>
<evidence type="ECO:0000256" key="1">
    <source>
        <dbReference type="ARBA" id="ARBA00004651"/>
    </source>
</evidence>
<dbReference type="Gene3D" id="1.20.1560.10">
    <property type="entry name" value="ABC transporter type 1, transmembrane domain"/>
    <property type="match status" value="1"/>
</dbReference>
<comment type="catalytic activity">
    <reaction evidence="11">
        <text>ATP + H2O + xenobioticSide 1 = ADP + phosphate + xenobioticSide 2.</text>
        <dbReference type="EC" id="7.6.2.2"/>
    </reaction>
</comment>
<dbReference type="GO" id="GO:0005524">
    <property type="term" value="F:ATP binding"/>
    <property type="evidence" value="ECO:0007669"/>
    <property type="project" value="UniProtKB-KW"/>
</dbReference>
<dbReference type="SUPFAM" id="SSF52540">
    <property type="entry name" value="P-loop containing nucleoside triphosphate hydrolases"/>
    <property type="match status" value="1"/>
</dbReference>
<comment type="subcellular location">
    <subcellularLocation>
        <location evidence="1">Cell membrane</location>
        <topology evidence="1">Multi-pass membrane protein</topology>
    </subcellularLocation>
</comment>
<dbReference type="STRING" id="305900.GV64_04905"/>
<keyword evidence="17" id="KW-1185">Reference proteome</keyword>
<evidence type="ECO:0000313" key="16">
    <source>
        <dbReference type="EMBL" id="KEI70170.1"/>
    </source>
</evidence>
<sequence>MKLLWKLRFILKDYWQQYLLAFICLQIVSALNLLPPWLIGHVVDGIKDKSLTNQELFNYVAGIVVTGVAVYGFRYVWRAKLYGASIELIRKQRSRLFAHFTQLSPEFYQQHTTGDLMAHATNDLNAVEESVGVGIMTLVDSLIAGLTVLFAMVFLVSGKLTLLAMLPFPLLVWVTKRYGVALYSRFGRSQAAFSNLNEETRESITGIRAVKAHQLTDRQTQRFEQLSMEAVEANTSVARVDALFGPSISLFFGLSFVLALVGGAWLISHGQLTVGLLTSFTLYLSQMLGPMLQFGWQFNVFQRGSASWGRLEKLLSRKPKVSNAPDAQQAPDDTSLSINIQSFSYNAASDEKPVLQGISTEIAAGAFIGITGRTGSGKSTLLRLILREFDLPEGSFIQMGNIPLQQLTVESLREKLAWVPQEPMLFSGTIADNIRFSAPDASLEAVEKAAKLAAIDEEIMGFKDGYDTLLGENGINLSGGQKQRLALARALLADAEILLLDDAFSALDMKTEARILKNLMAMKGKKTIILVTQRLPELITADHILVLDRGRIIEQGNHDRLMASDQPEENTTEHWYAKIFRQQARTLLHPLEVKPDTVIKRSDVA</sequence>
<dbReference type="PROSITE" id="PS50893">
    <property type="entry name" value="ABC_TRANSPORTER_2"/>
    <property type="match status" value="1"/>
</dbReference>
<dbReference type="FunFam" id="1.20.1560.10:FF:000011">
    <property type="entry name" value="Multidrug ABC transporter ATP-binding protein"/>
    <property type="match status" value="1"/>
</dbReference>
<keyword evidence="8 16" id="KW-0067">ATP-binding</keyword>
<reference evidence="16 17" key="1">
    <citation type="submission" date="2014-06" db="EMBL/GenBank/DDBJ databases">
        <title>Whole Genome Sequences of Three Symbiotic Endozoicomonas Bacteria.</title>
        <authorList>
            <person name="Neave M.J."/>
            <person name="Apprill A."/>
            <person name="Voolstra C.R."/>
        </authorList>
    </citation>
    <scope>NUCLEOTIDE SEQUENCE [LARGE SCALE GENOMIC DNA]</scope>
    <source>
        <strain evidence="16 17">DSM 22380</strain>
    </source>
</reference>
<evidence type="ECO:0000259" key="14">
    <source>
        <dbReference type="PROSITE" id="PS50893"/>
    </source>
</evidence>
<feature type="transmembrane region" description="Helical" evidence="13">
    <location>
        <begin position="142"/>
        <end position="166"/>
    </location>
</feature>
<proteinExistence type="inferred from homology"/>
<evidence type="ECO:0000256" key="10">
    <source>
        <dbReference type="ARBA" id="ARBA00023136"/>
    </source>
</evidence>
<feature type="transmembrane region" description="Helical" evidence="13">
    <location>
        <begin position="20"/>
        <end position="39"/>
    </location>
</feature>
<dbReference type="PANTHER" id="PTHR43394:SF1">
    <property type="entry name" value="ATP-BINDING CASSETTE SUB-FAMILY B MEMBER 10, MITOCHONDRIAL"/>
    <property type="match status" value="1"/>
</dbReference>